<dbReference type="GO" id="GO:0008168">
    <property type="term" value="F:methyltransferase activity"/>
    <property type="evidence" value="ECO:0007669"/>
    <property type="project" value="UniProtKB-KW"/>
</dbReference>
<keyword evidence="1" id="KW-0808">Transferase</keyword>
<dbReference type="RefSeq" id="WP_134531659.1">
    <property type="nucleotide sequence ID" value="NZ_JALGAR010000002.1"/>
</dbReference>
<keyword evidence="1" id="KW-0489">Methyltransferase</keyword>
<proteinExistence type="predicted"/>
<dbReference type="CDD" id="cd02440">
    <property type="entry name" value="AdoMet_MTases"/>
    <property type="match status" value="1"/>
</dbReference>
<evidence type="ECO:0000313" key="1">
    <source>
        <dbReference type="EMBL" id="MCI4658433.1"/>
    </source>
</evidence>
<gene>
    <name evidence="1" type="ORF">MQH31_11495</name>
</gene>
<dbReference type="SUPFAM" id="SSF53335">
    <property type="entry name" value="S-adenosyl-L-methionine-dependent methyltransferases"/>
    <property type="match status" value="1"/>
</dbReference>
<protein>
    <submittedName>
        <fullName evidence="1">Class I SAM-dependent methyltransferase</fullName>
    </submittedName>
</protein>
<dbReference type="EMBL" id="JALGAR010000002">
    <property type="protein sequence ID" value="MCI4658433.1"/>
    <property type="molecule type" value="Genomic_DNA"/>
</dbReference>
<dbReference type="GO" id="GO:0032259">
    <property type="term" value="P:methylation"/>
    <property type="evidence" value="ECO:0007669"/>
    <property type="project" value="UniProtKB-KW"/>
</dbReference>
<sequence length="252" mass="26449">MNAQVAHVLEGDILERDRLDNLPGERASALGLAPATFGAGGAEPYAAALRNADNVLYLRRSRDGGLTAAATMDAGRWSADADDTDQRLLDGLTGPVLDIGCGPGRMVRAAMDRGLSALGIDVSPTAVRIAVDAGLSVLKRSVFDPMPLEGGWAGALLVDGNIGIGGDVTALLTRCAELLAPRGALLVEVSHDPSRNERYDGRLEDASGLLSDVFPWAEVGVDALAGHAADAGLRIDHDWRLDGRWFARLLHA</sequence>
<dbReference type="Gene3D" id="3.40.50.150">
    <property type="entry name" value="Vaccinia Virus protein VP39"/>
    <property type="match status" value="1"/>
</dbReference>
<reference evidence="1" key="1">
    <citation type="submission" date="2022-03" db="EMBL/GenBank/DDBJ databases">
        <title>Cryobacterium sp. nov. strain ZS14-85, isolated from Antarctic soil.</title>
        <authorList>
            <person name="Li J."/>
            <person name="Niu G."/>
        </authorList>
    </citation>
    <scope>NUCLEOTIDE SEQUENCE</scope>
    <source>
        <strain evidence="1">ZS14-85</strain>
    </source>
</reference>
<keyword evidence="2" id="KW-1185">Reference proteome</keyword>
<name>A0AA41UFC1_9MICO</name>
<evidence type="ECO:0000313" key="2">
    <source>
        <dbReference type="Proteomes" id="UP001165341"/>
    </source>
</evidence>
<accession>A0AA41UFC1</accession>
<dbReference type="InterPro" id="IPR029063">
    <property type="entry name" value="SAM-dependent_MTases_sf"/>
</dbReference>
<dbReference type="Pfam" id="PF13489">
    <property type="entry name" value="Methyltransf_23"/>
    <property type="match status" value="1"/>
</dbReference>
<organism evidence="1 2">
    <name type="scientific">Cryobacterium zhongshanensis</name>
    <dbReference type="NCBI Taxonomy" id="2928153"/>
    <lineage>
        <taxon>Bacteria</taxon>
        <taxon>Bacillati</taxon>
        <taxon>Actinomycetota</taxon>
        <taxon>Actinomycetes</taxon>
        <taxon>Micrococcales</taxon>
        <taxon>Microbacteriaceae</taxon>
        <taxon>Cryobacterium</taxon>
    </lineage>
</organism>
<dbReference type="Proteomes" id="UP001165341">
    <property type="component" value="Unassembled WGS sequence"/>
</dbReference>
<dbReference type="AlphaFoldDB" id="A0AA41UFC1"/>
<comment type="caution">
    <text evidence="1">The sequence shown here is derived from an EMBL/GenBank/DDBJ whole genome shotgun (WGS) entry which is preliminary data.</text>
</comment>